<dbReference type="SUPFAM" id="SSF88723">
    <property type="entry name" value="PIN domain-like"/>
    <property type="match status" value="1"/>
</dbReference>
<gene>
    <name evidence="1" type="ORF">GGQ88_003653</name>
</gene>
<dbReference type="RefSeq" id="WP_183614848.1">
    <property type="nucleotide sequence ID" value="NZ_JACICY010000013.1"/>
</dbReference>
<organism evidence="1 2">
    <name type="scientific">Novosphingobium hassiacum</name>
    <dbReference type="NCBI Taxonomy" id="173676"/>
    <lineage>
        <taxon>Bacteria</taxon>
        <taxon>Pseudomonadati</taxon>
        <taxon>Pseudomonadota</taxon>
        <taxon>Alphaproteobacteria</taxon>
        <taxon>Sphingomonadales</taxon>
        <taxon>Sphingomonadaceae</taxon>
        <taxon>Novosphingobium</taxon>
    </lineage>
</organism>
<protein>
    <submittedName>
        <fullName evidence="1">Putative nucleic acid-binding protein</fullName>
    </submittedName>
</protein>
<dbReference type="Pfam" id="PF11848">
    <property type="entry name" value="DUF3368"/>
    <property type="match status" value="1"/>
</dbReference>
<keyword evidence="2" id="KW-1185">Reference proteome</keyword>
<dbReference type="EMBL" id="JACICY010000013">
    <property type="protein sequence ID" value="MBB3862353.1"/>
    <property type="molecule type" value="Genomic_DNA"/>
</dbReference>
<sequence>MPFLVSDTSVIIDLDRGDLLDPAFALEDSLVVPDLLFERELDQAFGDRLRALGIVIESLEGSEVRHAAQLGRAERRLSVADTFAFALAHGRQWTLLTGDGVLRAIAQAEGVQVHGVLWIIDRIEAAGLCDAPTLHACLTKTAAHPRCRLPRREVDMRLKRYLTA</sequence>
<evidence type="ECO:0000313" key="1">
    <source>
        <dbReference type="EMBL" id="MBB3862353.1"/>
    </source>
</evidence>
<dbReference type="Proteomes" id="UP000562395">
    <property type="component" value="Unassembled WGS sequence"/>
</dbReference>
<accession>A0A7W6EXG6</accession>
<evidence type="ECO:0000313" key="2">
    <source>
        <dbReference type="Proteomes" id="UP000562395"/>
    </source>
</evidence>
<name>A0A7W6EXG6_9SPHN</name>
<proteinExistence type="predicted"/>
<comment type="caution">
    <text evidence="1">The sequence shown here is derived from an EMBL/GenBank/DDBJ whole genome shotgun (WGS) entry which is preliminary data.</text>
</comment>
<dbReference type="Gene3D" id="3.40.50.1010">
    <property type="entry name" value="5'-nuclease"/>
    <property type="match status" value="1"/>
</dbReference>
<dbReference type="AlphaFoldDB" id="A0A7W6EXG6"/>
<dbReference type="InterPro" id="IPR029060">
    <property type="entry name" value="PIN-like_dom_sf"/>
</dbReference>
<dbReference type="InterPro" id="IPR021799">
    <property type="entry name" value="PIN-like_prokaryotic"/>
</dbReference>
<reference evidence="1 2" key="1">
    <citation type="submission" date="2020-08" db="EMBL/GenBank/DDBJ databases">
        <title>Genomic Encyclopedia of Type Strains, Phase IV (KMG-IV): sequencing the most valuable type-strain genomes for metagenomic binning, comparative biology and taxonomic classification.</title>
        <authorList>
            <person name="Goeker M."/>
        </authorList>
    </citation>
    <scope>NUCLEOTIDE SEQUENCE [LARGE SCALE GENOMIC DNA]</scope>
    <source>
        <strain evidence="1 2">DSM 14552</strain>
    </source>
</reference>